<feature type="compositionally biased region" description="Basic residues" evidence="1">
    <location>
        <begin position="713"/>
        <end position="725"/>
    </location>
</feature>
<evidence type="ECO:0000256" key="1">
    <source>
        <dbReference type="SAM" id="MobiDB-lite"/>
    </source>
</evidence>
<proteinExistence type="predicted"/>
<sequence length="725" mass="79614">MIDTLNQTRCLRVAFCFSGFSSRLLVLLTSLLLMLIPATAFAGGGPENVLVVVNDESDSSRLIANHYISLRGIPDRNVVYLKDIPFKEATTFAIFESKILRPVLRAIEDRKLVGSIDYIVYSADFPTTIRIPELLDVFIARAKVRGQKVQKKLYNPQASISSLTYLAGQCLHNKADVLDLRVNQYYRIPTALMLKGPFIGTAQKEFERAVAAFAKEPSDPLFESAITSLSAMAKNNPGQTAVLYWLSKFAAKQGDETAATRWMTRAIAMGWSNQTGTLADPDFSQVNDTVFRGIVNRMTNDGRTEIASRGFRQLYQWAPNGMLNQTAGQGERYFLSTVLAVTRNDGNSEAEAVRQIQRSVAADFTNPKGTFFFASTKDVRTRTRKAKFQQAINELQAMGHQAEIIKTKMPKNRPSVLGFTAGTPSFDWSECGSSIVPGAICENLTSFGGRLGNVGNQTALNEFLRYGAAGSSGTVTEPYTITQKFPSPMIHVHYARGCSLAEAFYQSLYGPFQTLIVGDALCQPFAKPPVVEVDGIAPMETISHVKRLSFNKENSPVRVAGMELYIDGRLRKRDPSLKPLEFDTRPLTDGYHEIRIVFVAANQIQTNSRSIIPIIVNNNDQSCTLTTGRPACGVDDSITLTFAATGATSIRICQHEKVIATVENSGGVVDIEAKELGRGPTTLRAIATINGKEVSSKPLHIKVNGPLLETRPRTSKKRAKKQPSA</sequence>
<evidence type="ECO:0008006" key="4">
    <source>
        <dbReference type="Google" id="ProtNLM"/>
    </source>
</evidence>
<dbReference type="EMBL" id="CP042912">
    <property type="protein sequence ID" value="QEG25115.1"/>
    <property type="molecule type" value="Genomic_DNA"/>
</dbReference>
<feature type="region of interest" description="Disordered" evidence="1">
    <location>
        <begin position="703"/>
        <end position="725"/>
    </location>
</feature>
<dbReference type="Proteomes" id="UP000322214">
    <property type="component" value="Chromosome"/>
</dbReference>
<gene>
    <name evidence="2" type="ORF">MFFC18_50380</name>
</gene>
<accession>A0A5B9PIL0</accession>
<name>A0A5B9PIL0_9BACT</name>
<reference evidence="2 3" key="1">
    <citation type="submission" date="2019-08" db="EMBL/GenBank/DDBJ databases">
        <title>Deep-cultivation of Planctomycetes and their phenomic and genomic characterization uncovers novel biology.</title>
        <authorList>
            <person name="Wiegand S."/>
            <person name="Jogler M."/>
            <person name="Boedeker C."/>
            <person name="Pinto D."/>
            <person name="Vollmers J."/>
            <person name="Rivas-Marin E."/>
            <person name="Kohn T."/>
            <person name="Peeters S.H."/>
            <person name="Heuer A."/>
            <person name="Rast P."/>
            <person name="Oberbeckmann S."/>
            <person name="Bunk B."/>
            <person name="Jeske O."/>
            <person name="Meyerdierks A."/>
            <person name="Storesund J.E."/>
            <person name="Kallscheuer N."/>
            <person name="Luecker S."/>
            <person name="Lage O.M."/>
            <person name="Pohl T."/>
            <person name="Merkel B.J."/>
            <person name="Hornburger P."/>
            <person name="Mueller R.-W."/>
            <person name="Bruemmer F."/>
            <person name="Labrenz M."/>
            <person name="Spormann A.M."/>
            <person name="Op den Camp H."/>
            <person name="Overmann J."/>
            <person name="Amann R."/>
            <person name="Jetten M.S.M."/>
            <person name="Mascher T."/>
            <person name="Medema M.H."/>
            <person name="Devos D.P."/>
            <person name="Kaster A.-K."/>
            <person name="Ovreas L."/>
            <person name="Rohde M."/>
            <person name="Galperin M.Y."/>
            <person name="Jogler C."/>
        </authorList>
    </citation>
    <scope>NUCLEOTIDE SEQUENCE [LARGE SCALE GENOMIC DNA]</scope>
    <source>
        <strain evidence="2 3">FC18</strain>
    </source>
</reference>
<protein>
    <recommendedName>
        <fullName evidence="4">TIGR03790 family protein</fullName>
    </recommendedName>
</protein>
<evidence type="ECO:0000313" key="3">
    <source>
        <dbReference type="Proteomes" id="UP000322214"/>
    </source>
</evidence>
<evidence type="ECO:0000313" key="2">
    <source>
        <dbReference type="EMBL" id="QEG25115.1"/>
    </source>
</evidence>
<organism evidence="2 3">
    <name type="scientific">Mariniblastus fucicola</name>
    <dbReference type="NCBI Taxonomy" id="980251"/>
    <lineage>
        <taxon>Bacteria</taxon>
        <taxon>Pseudomonadati</taxon>
        <taxon>Planctomycetota</taxon>
        <taxon>Planctomycetia</taxon>
        <taxon>Pirellulales</taxon>
        <taxon>Pirellulaceae</taxon>
        <taxon>Mariniblastus</taxon>
    </lineage>
</organism>
<dbReference type="AlphaFoldDB" id="A0A5B9PIL0"/>
<dbReference type="KEGG" id="mff:MFFC18_50380"/>
<keyword evidence="3" id="KW-1185">Reference proteome</keyword>